<evidence type="ECO:0000256" key="3">
    <source>
        <dbReference type="ARBA" id="ARBA00022679"/>
    </source>
</evidence>
<evidence type="ECO:0000313" key="11">
    <source>
        <dbReference type="Proteomes" id="UP001165685"/>
    </source>
</evidence>
<keyword evidence="4" id="KW-0547">Nucleotide-binding</keyword>
<feature type="compositionally biased region" description="Low complexity" evidence="8">
    <location>
        <begin position="298"/>
        <end position="307"/>
    </location>
</feature>
<dbReference type="InterPro" id="IPR000719">
    <property type="entry name" value="Prot_kinase_dom"/>
</dbReference>
<dbReference type="PROSITE" id="PS00109">
    <property type="entry name" value="PROTEIN_KINASE_TYR"/>
    <property type="match status" value="1"/>
</dbReference>
<proteinExistence type="predicted"/>
<dbReference type="InterPro" id="IPR013222">
    <property type="entry name" value="Glyco_hyd_98_carb-bd"/>
</dbReference>
<evidence type="ECO:0000256" key="5">
    <source>
        <dbReference type="ARBA" id="ARBA00022777"/>
    </source>
</evidence>
<feature type="compositionally biased region" description="Low complexity" evidence="8">
    <location>
        <begin position="352"/>
        <end position="363"/>
    </location>
</feature>
<comment type="subcellular location">
    <subcellularLocation>
        <location evidence="1">Membrane</location>
        <topology evidence="1">Single-pass type I membrane protein</topology>
    </subcellularLocation>
</comment>
<evidence type="ECO:0000256" key="6">
    <source>
        <dbReference type="ARBA" id="ARBA00022840"/>
    </source>
</evidence>
<accession>A0ABT4TS86</accession>
<dbReference type="SUPFAM" id="SSF49785">
    <property type="entry name" value="Galactose-binding domain-like"/>
    <property type="match status" value="1"/>
</dbReference>
<sequence>MSTDLFVGPDHQPDKYRLVRQVGRGGEGTLHLAEVVLAGHTEPVIVKALHAEIAADERQFSDLSARWGEQAELLRFINHPGVVGIRENFEGAREHPPGAADPADRSLYLVMNYVDGVPLRDWRAEHAVDGPQAAAALLASLEGVGETIDHLHSGRATPSGRPVVHGDLSPGNLMFGGDGSITLVDFGLSRISARHVTRTPWFTPGYAAPEVFIGEYSAATDRYAFGAIVYFALTGQDPYPAPEQMREAFRGLPMLAGADPSAVERALAMFSAEPEDRPSAAEWVRGLRALTSGGGAAAYAPAAPAADPRTDPTVPDERRAGGRPRGRDARRPRRQAKAASGGAVPERHAAEGRAGAQSAGKSGAGKRAALIAGAAALVLLLMAGPDTAGWMLFDRMRGAEAQEGGDHRAGGDEREEDARSGKDDPSPKPSASASTSASPSADDGEDGGDDEEDKVNSRPGDPLSGRSTILPASAFSPGSADLDDVRYKESLLVSGSCGTSVAEYNLGRGSSALAATVGVADGASGAPAVFTVTGDGQRLASATAGPGEPAELTADVSGVLRLRLTVEWSGDCGGAAAVWGDPKLT</sequence>
<keyword evidence="11" id="KW-1185">Reference proteome</keyword>
<dbReference type="Gene3D" id="1.10.510.10">
    <property type="entry name" value="Transferase(Phosphotransferase) domain 1"/>
    <property type="match status" value="1"/>
</dbReference>
<evidence type="ECO:0000256" key="1">
    <source>
        <dbReference type="ARBA" id="ARBA00004479"/>
    </source>
</evidence>
<keyword evidence="7" id="KW-0675">Receptor</keyword>
<reference evidence="10" key="1">
    <citation type="submission" date="2023-01" db="EMBL/GenBank/DDBJ databases">
        <title>Draft genome sequence of Nocardiopsis sp. LSu2-4 isolated from halophytes.</title>
        <authorList>
            <person name="Duangmal K."/>
            <person name="Chantavorakit T."/>
        </authorList>
    </citation>
    <scope>NUCLEOTIDE SEQUENCE</scope>
    <source>
        <strain evidence="10">LSu2-4</strain>
    </source>
</reference>
<keyword evidence="5 10" id="KW-0418">Kinase</keyword>
<protein>
    <recommendedName>
        <fullName evidence="2">non-specific serine/threonine protein kinase</fullName>
        <ecNumber evidence="2">2.7.11.1</ecNumber>
    </recommendedName>
</protein>
<dbReference type="InterPro" id="IPR050660">
    <property type="entry name" value="NEK_Ser/Thr_kinase"/>
</dbReference>
<dbReference type="InterPro" id="IPR011009">
    <property type="entry name" value="Kinase-like_dom_sf"/>
</dbReference>
<dbReference type="RefSeq" id="WP_270680166.1">
    <property type="nucleotide sequence ID" value="NZ_JAQFWP010000057.1"/>
</dbReference>
<feature type="region of interest" description="Disordered" evidence="8">
    <location>
        <begin position="401"/>
        <end position="480"/>
    </location>
</feature>
<dbReference type="InterPro" id="IPR008266">
    <property type="entry name" value="Tyr_kinase_AS"/>
</dbReference>
<dbReference type="EC" id="2.7.11.1" evidence="2"/>
<dbReference type="PANTHER" id="PTHR43671">
    <property type="entry name" value="SERINE/THREONINE-PROTEIN KINASE NEK"/>
    <property type="match status" value="1"/>
</dbReference>
<dbReference type="SMART" id="SM00776">
    <property type="entry name" value="NPCBM"/>
    <property type="match status" value="1"/>
</dbReference>
<dbReference type="InterPro" id="IPR038637">
    <property type="entry name" value="NPCBM_sf"/>
</dbReference>
<dbReference type="InterPro" id="IPR008979">
    <property type="entry name" value="Galactose-bd-like_sf"/>
</dbReference>
<evidence type="ECO:0000256" key="4">
    <source>
        <dbReference type="ARBA" id="ARBA00022741"/>
    </source>
</evidence>
<dbReference type="PROSITE" id="PS50011">
    <property type="entry name" value="PROTEIN_KINASE_DOM"/>
    <property type="match status" value="1"/>
</dbReference>
<dbReference type="Pfam" id="PF00069">
    <property type="entry name" value="Pkinase"/>
    <property type="match status" value="1"/>
</dbReference>
<evidence type="ECO:0000256" key="8">
    <source>
        <dbReference type="SAM" id="MobiDB-lite"/>
    </source>
</evidence>
<dbReference type="Proteomes" id="UP001165685">
    <property type="component" value="Unassembled WGS sequence"/>
</dbReference>
<feature type="compositionally biased region" description="Low complexity" evidence="8">
    <location>
        <begin position="429"/>
        <end position="441"/>
    </location>
</feature>
<keyword evidence="3" id="KW-0808">Transferase</keyword>
<dbReference type="CDD" id="cd14014">
    <property type="entry name" value="STKc_PknB_like"/>
    <property type="match status" value="1"/>
</dbReference>
<evidence type="ECO:0000313" key="10">
    <source>
        <dbReference type="EMBL" id="MDA2807539.1"/>
    </source>
</evidence>
<feature type="region of interest" description="Disordered" evidence="8">
    <location>
        <begin position="298"/>
        <end position="363"/>
    </location>
</feature>
<dbReference type="PANTHER" id="PTHR43671:SF13">
    <property type="entry name" value="SERINE_THREONINE-PROTEIN KINASE NEK2"/>
    <property type="match status" value="1"/>
</dbReference>
<dbReference type="EMBL" id="JAQFWP010000057">
    <property type="protein sequence ID" value="MDA2807539.1"/>
    <property type="molecule type" value="Genomic_DNA"/>
</dbReference>
<evidence type="ECO:0000259" key="9">
    <source>
        <dbReference type="PROSITE" id="PS50011"/>
    </source>
</evidence>
<feature type="compositionally biased region" description="Basic and acidic residues" evidence="8">
    <location>
        <begin position="401"/>
        <end position="426"/>
    </location>
</feature>
<feature type="compositionally biased region" description="Acidic residues" evidence="8">
    <location>
        <begin position="442"/>
        <end position="453"/>
    </location>
</feature>
<dbReference type="SUPFAM" id="SSF56112">
    <property type="entry name" value="Protein kinase-like (PK-like)"/>
    <property type="match status" value="1"/>
</dbReference>
<dbReference type="GO" id="GO:0016301">
    <property type="term" value="F:kinase activity"/>
    <property type="evidence" value="ECO:0007669"/>
    <property type="project" value="UniProtKB-KW"/>
</dbReference>
<dbReference type="Gene3D" id="3.30.200.20">
    <property type="entry name" value="Phosphorylase Kinase, domain 1"/>
    <property type="match status" value="1"/>
</dbReference>
<comment type="caution">
    <text evidence="10">The sequence shown here is derived from an EMBL/GenBank/DDBJ whole genome shotgun (WGS) entry which is preliminary data.</text>
</comment>
<dbReference type="Pfam" id="PF08305">
    <property type="entry name" value="NPCBM"/>
    <property type="match status" value="1"/>
</dbReference>
<evidence type="ECO:0000256" key="7">
    <source>
        <dbReference type="ARBA" id="ARBA00023170"/>
    </source>
</evidence>
<organism evidence="10 11">
    <name type="scientific">Nocardiopsis suaedae</name>
    <dbReference type="NCBI Taxonomy" id="3018444"/>
    <lineage>
        <taxon>Bacteria</taxon>
        <taxon>Bacillati</taxon>
        <taxon>Actinomycetota</taxon>
        <taxon>Actinomycetes</taxon>
        <taxon>Streptosporangiales</taxon>
        <taxon>Nocardiopsidaceae</taxon>
        <taxon>Nocardiopsis</taxon>
    </lineage>
</organism>
<feature type="domain" description="Protein kinase" evidence="9">
    <location>
        <begin position="16"/>
        <end position="290"/>
    </location>
</feature>
<evidence type="ECO:0000256" key="2">
    <source>
        <dbReference type="ARBA" id="ARBA00012513"/>
    </source>
</evidence>
<name>A0ABT4TS86_9ACTN</name>
<keyword evidence="6" id="KW-0067">ATP-binding</keyword>
<feature type="compositionally biased region" description="Basic and acidic residues" evidence="8">
    <location>
        <begin position="315"/>
        <end position="329"/>
    </location>
</feature>
<dbReference type="Gene3D" id="2.60.120.1060">
    <property type="entry name" value="NPCBM/NEW2 domain"/>
    <property type="match status" value="1"/>
</dbReference>
<gene>
    <name evidence="10" type="ORF">O4U47_23725</name>
</gene>